<keyword evidence="2" id="KW-0820">tRNA-binding</keyword>
<proteinExistence type="inferred from homology"/>
<evidence type="ECO:0000256" key="4">
    <source>
        <dbReference type="ARBA" id="ARBA00022884"/>
    </source>
</evidence>
<dbReference type="Pfam" id="PF00687">
    <property type="entry name" value="Ribosomal_L1"/>
    <property type="match status" value="1"/>
</dbReference>
<dbReference type="PANTHER" id="PTHR36427:SF3">
    <property type="entry name" value="LARGE RIBOSOMAL SUBUNIT PROTEIN UL1M"/>
    <property type="match status" value="1"/>
</dbReference>
<comment type="similarity">
    <text evidence="1">Belongs to the universal ribosomal protein uL1 family.</text>
</comment>
<keyword evidence="3" id="KW-0699">rRNA-binding</keyword>
<dbReference type="GO" id="GO:0003735">
    <property type="term" value="F:structural constituent of ribosome"/>
    <property type="evidence" value="ECO:0007669"/>
    <property type="project" value="InterPro"/>
</dbReference>
<evidence type="ECO:0000256" key="3">
    <source>
        <dbReference type="ARBA" id="ARBA00022730"/>
    </source>
</evidence>
<dbReference type="GO" id="GO:0015934">
    <property type="term" value="C:large ribosomal subunit"/>
    <property type="evidence" value="ECO:0007669"/>
    <property type="project" value="InterPro"/>
</dbReference>
<dbReference type="GO" id="GO:0006412">
    <property type="term" value="P:translation"/>
    <property type="evidence" value="ECO:0007669"/>
    <property type="project" value="InterPro"/>
</dbReference>
<dbReference type="EMBL" id="AUZY01002227">
    <property type="protein sequence ID" value="EQD72707.1"/>
    <property type="molecule type" value="Genomic_DNA"/>
</dbReference>
<dbReference type="PIRSF" id="PIRSF002155">
    <property type="entry name" value="Ribosomal_L1"/>
    <property type="match status" value="1"/>
</dbReference>
<dbReference type="PANTHER" id="PTHR36427">
    <property type="entry name" value="54S RIBOSOMAL PROTEIN L1, MITOCHONDRIAL"/>
    <property type="match status" value="1"/>
</dbReference>
<dbReference type="InterPro" id="IPR023674">
    <property type="entry name" value="Ribosomal_uL1-like"/>
</dbReference>
<keyword evidence="6" id="KW-0687">Ribonucleoprotein</keyword>
<dbReference type="InterPro" id="IPR002143">
    <property type="entry name" value="Ribosomal_uL1"/>
</dbReference>
<evidence type="ECO:0000256" key="6">
    <source>
        <dbReference type="ARBA" id="ARBA00023274"/>
    </source>
</evidence>
<protein>
    <submittedName>
        <fullName evidence="8">Ribosomal protein L1</fullName>
    </submittedName>
</protein>
<dbReference type="SUPFAM" id="SSF56808">
    <property type="entry name" value="Ribosomal protein L1"/>
    <property type="match status" value="1"/>
</dbReference>
<keyword evidence="4" id="KW-0694">RNA-binding</keyword>
<dbReference type="InterPro" id="IPR016095">
    <property type="entry name" value="Ribosomal_uL1_3-a/b-sand"/>
</dbReference>
<dbReference type="AlphaFoldDB" id="T1BS70"/>
<dbReference type="NCBIfam" id="NF003244">
    <property type="entry name" value="PRK04203.1"/>
    <property type="match status" value="1"/>
</dbReference>
<dbReference type="InterPro" id="IPR028364">
    <property type="entry name" value="Ribosomal_uL1/biogenesis"/>
</dbReference>
<evidence type="ECO:0000256" key="5">
    <source>
        <dbReference type="ARBA" id="ARBA00022980"/>
    </source>
</evidence>
<dbReference type="InterPro" id="IPR023669">
    <property type="entry name" value="Ribosomal_uL1_arc"/>
</dbReference>
<evidence type="ECO:0000256" key="1">
    <source>
        <dbReference type="ARBA" id="ARBA00010531"/>
    </source>
</evidence>
<evidence type="ECO:0000313" key="8">
    <source>
        <dbReference type="EMBL" id="EQD72707.1"/>
    </source>
</evidence>
<dbReference type="Gene3D" id="3.40.50.790">
    <property type="match status" value="1"/>
</dbReference>
<reference evidence="8" key="1">
    <citation type="submission" date="2013-08" db="EMBL/GenBank/DDBJ databases">
        <authorList>
            <person name="Mendez C."/>
            <person name="Richter M."/>
            <person name="Ferrer M."/>
            <person name="Sanchez J."/>
        </authorList>
    </citation>
    <scope>NUCLEOTIDE SEQUENCE</scope>
</reference>
<evidence type="ECO:0000256" key="2">
    <source>
        <dbReference type="ARBA" id="ARBA00022555"/>
    </source>
</evidence>
<organism evidence="8">
    <name type="scientific">mine drainage metagenome</name>
    <dbReference type="NCBI Taxonomy" id="410659"/>
    <lineage>
        <taxon>unclassified sequences</taxon>
        <taxon>metagenomes</taxon>
        <taxon>ecological metagenomes</taxon>
    </lineage>
</organism>
<name>T1BS70_9ZZZZ</name>
<gene>
    <name evidence="8" type="ORF">B1B_03610</name>
</gene>
<sequence>MPELSPLEAIQKVLADSPQRKFKESLEVAINLKELDLTLPKNRIEEEVALPKGRGKPVKVGVFATVEMAPKVRSTADLVITPETLDDLFKTKRQSRKQVNQVDFFLAEAPLMPTIGKRLGTVMGPRGKVPRPMAPGSDPTPVINTLHRAVRLRNRGKRTFHAPLGTRDMPAEDLAENLQALLNRVVGKLERGRNNIESVYVKTSQGPSVRVW</sequence>
<keyword evidence="5 8" id="KW-0689">Ribosomal protein</keyword>
<comment type="caution">
    <text evidence="8">The sequence shown here is derived from an EMBL/GenBank/DDBJ whole genome shotgun (WGS) entry which is preliminary data.</text>
</comment>
<comment type="function">
    <text evidence="7">Probably involved in E site tRNA release. Binds directly to 23S rRNA.</text>
</comment>
<reference evidence="8" key="2">
    <citation type="journal article" date="2014" name="ISME J.">
        <title>Microbial stratification in low pH oxic and suboxic macroscopic growths along an acid mine drainage.</title>
        <authorList>
            <person name="Mendez-Garcia C."/>
            <person name="Mesa V."/>
            <person name="Sprenger R.R."/>
            <person name="Richter M."/>
            <person name="Diez M.S."/>
            <person name="Solano J."/>
            <person name="Bargiela R."/>
            <person name="Golyshina O.V."/>
            <person name="Manteca A."/>
            <person name="Ramos J.L."/>
            <person name="Gallego J.R."/>
            <person name="Llorente I."/>
            <person name="Martins Dos Santos V.A."/>
            <person name="Jensen O.N."/>
            <person name="Pelaez A.I."/>
            <person name="Sanchez J."/>
            <person name="Ferrer M."/>
        </authorList>
    </citation>
    <scope>NUCLEOTIDE SEQUENCE</scope>
</reference>
<dbReference type="HAMAP" id="MF_01318_A">
    <property type="entry name" value="Ribosomal_uL1_A"/>
    <property type="match status" value="1"/>
</dbReference>
<evidence type="ECO:0000256" key="7">
    <source>
        <dbReference type="ARBA" id="ARBA00045545"/>
    </source>
</evidence>
<accession>T1BS70</accession>
<dbReference type="Gene3D" id="3.30.190.20">
    <property type="match status" value="1"/>
</dbReference>
<dbReference type="CDD" id="cd00403">
    <property type="entry name" value="Ribosomal_L1"/>
    <property type="match status" value="1"/>
</dbReference>
<dbReference type="GO" id="GO:0019843">
    <property type="term" value="F:rRNA binding"/>
    <property type="evidence" value="ECO:0007669"/>
    <property type="project" value="UniProtKB-KW"/>
</dbReference>
<dbReference type="GO" id="GO:0000049">
    <property type="term" value="F:tRNA binding"/>
    <property type="evidence" value="ECO:0007669"/>
    <property type="project" value="UniProtKB-KW"/>
</dbReference>